<dbReference type="EMBL" id="JBGFUD010006226">
    <property type="protein sequence ID" value="MFH4980869.1"/>
    <property type="molecule type" value="Genomic_DNA"/>
</dbReference>
<gene>
    <name evidence="1" type="ORF">AB6A40_007578</name>
</gene>
<dbReference type="AlphaFoldDB" id="A0ABD6EUA9"/>
<organism evidence="1 2">
    <name type="scientific">Gnathostoma spinigerum</name>
    <dbReference type="NCBI Taxonomy" id="75299"/>
    <lineage>
        <taxon>Eukaryota</taxon>
        <taxon>Metazoa</taxon>
        <taxon>Ecdysozoa</taxon>
        <taxon>Nematoda</taxon>
        <taxon>Chromadorea</taxon>
        <taxon>Rhabditida</taxon>
        <taxon>Spirurina</taxon>
        <taxon>Gnathostomatomorpha</taxon>
        <taxon>Gnathostomatoidea</taxon>
        <taxon>Gnathostomatidae</taxon>
        <taxon>Gnathostoma</taxon>
    </lineage>
</organism>
<dbReference type="Proteomes" id="UP001608902">
    <property type="component" value="Unassembled WGS sequence"/>
</dbReference>
<reference evidence="1 2" key="1">
    <citation type="submission" date="2024-08" db="EMBL/GenBank/DDBJ databases">
        <title>Gnathostoma spinigerum genome.</title>
        <authorList>
            <person name="Gonzalez-Bertolin B."/>
            <person name="Monzon S."/>
            <person name="Zaballos A."/>
            <person name="Jimenez P."/>
            <person name="Dekumyoy P."/>
            <person name="Varona S."/>
            <person name="Cuesta I."/>
            <person name="Sumanam S."/>
            <person name="Adisakwattana P."/>
            <person name="Gasser R.B."/>
            <person name="Hernandez-Gonzalez A."/>
            <person name="Young N.D."/>
            <person name="Perteguer M.J."/>
        </authorList>
    </citation>
    <scope>NUCLEOTIDE SEQUENCE [LARGE SCALE GENOMIC DNA]</scope>
    <source>
        <strain evidence="1">AL3</strain>
        <tissue evidence="1">Liver</tissue>
    </source>
</reference>
<evidence type="ECO:0000313" key="1">
    <source>
        <dbReference type="EMBL" id="MFH4980869.1"/>
    </source>
</evidence>
<sequence length="114" mass="12499">MFSFKHLSLASNANSSVNKAFFAVICIELCRMAASMPYNEPSAMSSAIAMFSRCSLNDQPLMMSDIQTSSCEASGGYDNLNCGCPKFQRRNAVSNLLEDVDVEWLQQLANNNPS</sequence>
<evidence type="ECO:0000313" key="2">
    <source>
        <dbReference type="Proteomes" id="UP001608902"/>
    </source>
</evidence>
<accession>A0ABD6EUA9</accession>
<proteinExistence type="predicted"/>
<keyword evidence="2" id="KW-1185">Reference proteome</keyword>
<name>A0ABD6EUA9_9BILA</name>
<protein>
    <submittedName>
        <fullName evidence="1">Uncharacterized protein</fullName>
    </submittedName>
</protein>
<comment type="caution">
    <text evidence="1">The sequence shown here is derived from an EMBL/GenBank/DDBJ whole genome shotgun (WGS) entry which is preliminary data.</text>
</comment>